<reference evidence="1 2" key="1">
    <citation type="submission" date="2019-08" db="EMBL/GenBank/DDBJ databases">
        <title>Whole genome of Aphis craccivora.</title>
        <authorList>
            <person name="Voronova N.V."/>
            <person name="Shulinski R.S."/>
            <person name="Bandarenka Y.V."/>
            <person name="Zhorov D.G."/>
            <person name="Warner D."/>
        </authorList>
    </citation>
    <scope>NUCLEOTIDE SEQUENCE [LARGE SCALE GENOMIC DNA]</scope>
    <source>
        <strain evidence="1">180601</strain>
        <tissue evidence="1">Whole Body</tissue>
    </source>
</reference>
<protein>
    <submittedName>
        <fullName evidence="1">Uncharacterized protein</fullName>
    </submittedName>
</protein>
<evidence type="ECO:0000313" key="2">
    <source>
        <dbReference type="Proteomes" id="UP000478052"/>
    </source>
</evidence>
<proteinExistence type="predicted"/>
<dbReference type="EMBL" id="VUJU01000703">
    <property type="protein sequence ID" value="KAF0768790.1"/>
    <property type="molecule type" value="Genomic_DNA"/>
</dbReference>
<sequence>MVSEKGSLCFNEFLSIYELQMLITKIMPMYSFNFLITIKVTYEKLCIKFSSILIGPKNFIDTSKKIFQKNRKFQLSINSSKKVKIF</sequence>
<dbReference type="Proteomes" id="UP000478052">
    <property type="component" value="Unassembled WGS sequence"/>
</dbReference>
<organism evidence="1 2">
    <name type="scientific">Aphis craccivora</name>
    <name type="common">Cowpea aphid</name>
    <dbReference type="NCBI Taxonomy" id="307492"/>
    <lineage>
        <taxon>Eukaryota</taxon>
        <taxon>Metazoa</taxon>
        <taxon>Ecdysozoa</taxon>
        <taxon>Arthropoda</taxon>
        <taxon>Hexapoda</taxon>
        <taxon>Insecta</taxon>
        <taxon>Pterygota</taxon>
        <taxon>Neoptera</taxon>
        <taxon>Paraneoptera</taxon>
        <taxon>Hemiptera</taxon>
        <taxon>Sternorrhyncha</taxon>
        <taxon>Aphidomorpha</taxon>
        <taxon>Aphidoidea</taxon>
        <taxon>Aphididae</taxon>
        <taxon>Aphidini</taxon>
        <taxon>Aphis</taxon>
        <taxon>Aphis</taxon>
    </lineage>
</organism>
<dbReference type="AlphaFoldDB" id="A0A6G0ZDF9"/>
<accession>A0A6G0ZDF9</accession>
<keyword evidence="2" id="KW-1185">Reference proteome</keyword>
<comment type="caution">
    <text evidence="1">The sequence shown here is derived from an EMBL/GenBank/DDBJ whole genome shotgun (WGS) entry which is preliminary data.</text>
</comment>
<evidence type="ECO:0000313" key="1">
    <source>
        <dbReference type="EMBL" id="KAF0768790.1"/>
    </source>
</evidence>
<gene>
    <name evidence="1" type="ORF">FWK35_00012269</name>
</gene>
<name>A0A6G0ZDF9_APHCR</name>